<accession>W2LRZ8</accession>
<evidence type="ECO:0000256" key="1">
    <source>
        <dbReference type="SAM" id="MobiDB-lite"/>
    </source>
</evidence>
<feature type="non-terminal residue" evidence="2">
    <location>
        <position position="1"/>
    </location>
</feature>
<feature type="compositionally biased region" description="Basic and acidic residues" evidence="1">
    <location>
        <begin position="19"/>
        <end position="38"/>
    </location>
</feature>
<proteinExistence type="predicted"/>
<organism evidence="2">
    <name type="scientific">Phytophthora nicotianae</name>
    <name type="common">Potato buckeye rot agent</name>
    <name type="synonym">Phytophthora parasitica</name>
    <dbReference type="NCBI Taxonomy" id="4792"/>
    <lineage>
        <taxon>Eukaryota</taxon>
        <taxon>Sar</taxon>
        <taxon>Stramenopiles</taxon>
        <taxon>Oomycota</taxon>
        <taxon>Peronosporomycetes</taxon>
        <taxon>Peronosporales</taxon>
        <taxon>Peronosporaceae</taxon>
        <taxon>Phytophthora</taxon>
    </lineage>
</organism>
<reference evidence="2" key="1">
    <citation type="submission" date="2013-11" db="EMBL/GenBank/DDBJ databases">
        <title>The Genome Sequence of Phytophthora parasitica CHvinca01.</title>
        <authorList>
            <consortium name="The Broad Institute Genomics Platform"/>
            <person name="Russ C."/>
            <person name="Tyler B."/>
            <person name="Panabieres F."/>
            <person name="Shan W."/>
            <person name="Tripathy S."/>
            <person name="Grunwald N."/>
            <person name="Machado M."/>
            <person name="Johnson C.S."/>
            <person name="Arredondo F."/>
            <person name="Hong C."/>
            <person name="Coffey M."/>
            <person name="Young S.K."/>
            <person name="Zeng Q."/>
            <person name="Gargeya S."/>
            <person name="Fitzgerald M."/>
            <person name="Abouelleil A."/>
            <person name="Alvarado L."/>
            <person name="Chapman S.B."/>
            <person name="Gainer-Dewar J."/>
            <person name="Goldberg J."/>
            <person name="Griggs A."/>
            <person name="Gujja S."/>
            <person name="Hansen M."/>
            <person name="Howarth C."/>
            <person name="Imamovic A."/>
            <person name="Ireland A."/>
            <person name="Larimer J."/>
            <person name="McCowan C."/>
            <person name="Murphy C."/>
            <person name="Pearson M."/>
            <person name="Poon T.W."/>
            <person name="Priest M."/>
            <person name="Roberts A."/>
            <person name="Saif S."/>
            <person name="Shea T."/>
            <person name="Sykes S."/>
            <person name="Wortman J."/>
            <person name="Nusbaum C."/>
            <person name="Birren B."/>
        </authorList>
    </citation>
    <scope>NUCLEOTIDE SEQUENCE [LARGE SCALE GENOMIC DNA]</scope>
    <source>
        <strain evidence="2">CHvinca01</strain>
    </source>
</reference>
<dbReference type="AlphaFoldDB" id="W2LRZ8"/>
<feature type="region of interest" description="Disordered" evidence="1">
    <location>
        <begin position="1"/>
        <end position="101"/>
    </location>
</feature>
<dbReference type="Proteomes" id="UP000054423">
    <property type="component" value="Unassembled WGS sequence"/>
</dbReference>
<sequence length="101" mass="10671">SAQLSLFTGHCLLATDKTGAGREVNEEQRREENAKQELTRGLVPVARTQEQHNKEEDGSEKHESGPTSGPSSAESSSSTEGAADSEIDKSSEATTTTPARG</sequence>
<feature type="compositionally biased region" description="Basic and acidic residues" evidence="1">
    <location>
        <begin position="49"/>
        <end position="64"/>
    </location>
</feature>
<feature type="compositionally biased region" description="Polar residues" evidence="1">
    <location>
        <begin position="92"/>
        <end position="101"/>
    </location>
</feature>
<gene>
    <name evidence="2" type="ORF">L917_02993</name>
</gene>
<evidence type="ECO:0000313" key="2">
    <source>
        <dbReference type="EMBL" id="ETM00264.1"/>
    </source>
</evidence>
<protein>
    <submittedName>
        <fullName evidence="2">Uncharacterized protein</fullName>
    </submittedName>
</protein>
<name>W2LRZ8_PHYNI</name>
<feature type="compositionally biased region" description="Low complexity" evidence="1">
    <location>
        <begin position="65"/>
        <end position="82"/>
    </location>
</feature>
<dbReference type="EMBL" id="KI678104">
    <property type="protein sequence ID" value="ETM00264.1"/>
    <property type="molecule type" value="Genomic_DNA"/>
</dbReference>